<dbReference type="Gene3D" id="2.40.50.140">
    <property type="entry name" value="Nucleic acid-binding proteins"/>
    <property type="match status" value="1"/>
</dbReference>
<dbReference type="GeneID" id="5003920"/>
<reference evidence="1 2" key="1">
    <citation type="journal article" date="2007" name="Proc. Natl. Acad. Sci. U.S.A.">
        <title>The tiny eukaryote Ostreococcus provides genomic insights into the paradox of plankton speciation.</title>
        <authorList>
            <person name="Palenik B."/>
            <person name="Grimwood J."/>
            <person name="Aerts A."/>
            <person name="Rouze P."/>
            <person name="Salamov A."/>
            <person name="Putnam N."/>
            <person name="Dupont C."/>
            <person name="Jorgensen R."/>
            <person name="Derelle E."/>
            <person name="Rombauts S."/>
            <person name="Zhou K."/>
            <person name="Otillar R."/>
            <person name="Merchant S.S."/>
            <person name="Podell S."/>
            <person name="Gaasterland T."/>
            <person name="Napoli C."/>
            <person name="Gendler K."/>
            <person name="Manuell A."/>
            <person name="Tai V."/>
            <person name="Vallon O."/>
            <person name="Piganeau G."/>
            <person name="Jancek S."/>
            <person name="Heijde M."/>
            <person name="Jabbari K."/>
            <person name="Bowler C."/>
            <person name="Lohr M."/>
            <person name="Robbens S."/>
            <person name="Werner G."/>
            <person name="Dubchak I."/>
            <person name="Pazour G.J."/>
            <person name="Ren Q."/>
            <person name="Paulsen I."/>
            <person name="Delwiche C."/>
            <person name="Schmutz J."/>
            <person name="Rokhsar D."/>
            <person name="Van de Peer Y."/>
            <person name="Moreau H."/>
            <person name="Grigoriev I.V."/>
        </authorList>
    </citation>
    <scope>NUCLEOTIDE SEQUENCE [LARGE SCALE GENOMIC DNA]</scope>
    <source>
        <strain evidence="1 2">CCE9901</strain>
    </source>
</reference>
<dbReference type="Pfam" id="PF15490">
    <property type="entry name" value="Ten1_2"/>
    <property type="match status" value="1"/>
</dbReference>
<dbReference type="OrthoDB" id="342190at2759"/>
<proteinExistence type="predicted"/>
<evidence type="ECO:0000313" key="1">
    <source>
        <dbReference type="EMBL" id="ABO98342.1"/>
    </source>
</evidence>
<dbReference type="OMA" id="GHGVICT"/>
<dbReference type="Proteomes" id="UP000001568">
    <property type="component" value="Chromosome 10"/>
</dbReference>
<dbReference type="GO" id="GO:1990879">
    <property type="term" value="C:CST complex"/>
    <property type="evidence" value="ECO:0007669"/>
    <property type="project" value="InterPro"/>
</dbReference>
<dbReference type="GO" id="GO:0003697">
    <property type="term" value="F:single-stranded DNA binding"/>
    <property type="evidence" value="ECO:0007669"/>
    <property type="project" value="InterPro"/>
</dbReference>
<keyword evidence="2" id="KW-1185">Reference proteome</keyword>
<dbReference type="EMBL" id="CP000590">
    <property type="protein sequence ID" value="ABO98342.1"/>
    <property type="molecule type" value="Genomic_DNA"/>
</dbReference>
<dbReference type="InterPro" id="IPR012340">
    <property type="entry name" value="NA-bd_OB-fold"/>
</dbReference>
<dbReference type="AlphaFoldDB" id="A4S488"/>
<gene>
    <name evidence="1" type="ORF">OSTLU_26325</name>
</gene>
<name>A4S488_OSTLU</name>
<dbReference type="InterPro" id="IPR029146">
    <property type="entry name" value="Ten1_animal_plant"/>
</dbReference>
<dbReference type="KEGG" id="olu:OSTLU_26325"/>
<dbReference type="Gramene" id="ABO98342">
    <property type="protein sequence ID" value="ABO98342"/>
    <property type="gene ID" value="OSTLU_26325"/>
</dbReference>
<organism evidence="1 2">
    <name type="scientific">Ostreococcus lucimarinus (strain CCE9901)</name>
    <dbReference type="NCBI Taxonomy" id="436017"/>
    <lineage>
        <taxon>Eukaryota</taxon>
        <taxon>Viridiplantae</taxon>
        <taxon>Chlorophyta</taxon>
        <taxon>Mamiellophyceae</taxon>
        <taxon>Mamiellales</taxon>
        <taxon>Bathycoccaceae</taxon>
        <taxon>Ostreococcus</taxon>
    </lineage>
</organism>
<protein>
    <submittedName>
        <fullName evidence="1">Uncharacterized protein</fullName>
    </submittedName>
</protein>
<evidence type="ECO:0000313" key="2">
    <source>
        <dbReference type="Proteomes" id="UP000001568"/>
    </source>
</evidence>
<accession>A4S488</accession>
<dbReference type="HOGENOM" id="CLU_1868561_0_0_1"/>
<dbReference type="RefSeq" id="XP_001420049.1">
    <property type="nucleotide sequence ID" value="XM_001420012.1"/>
</dbReference>
<sequence>MDATIGHGVICTLDECARRAKEADGHEVSIRTLGVLERFDTDTERGTLRATSKSASGADDVHIDVDFSAVRRDEDSAFDGAVRTGSRVCVIGEARRVGDEALFEIRARVVRAMDGLDMRAYGKALEIRRKFLGETPP</sequence>